<evidence type="ECO:0000313" key="1">
    <source>
        <dbReference type="EMBL" id="GFO40212.1"/>
    </source>
</evidence>
<organism evidence="1 2">
    <name type="scientific">Plakobranchus ocellatus</name>
    <dbReference type="NCBI Taxonomy" id="259542"/>
    <lineage>
        <taxon>Eukaryota</taxon>
        <taxon>Metazoa</taxon>
        <taxon>Spiralia</taxon>
        <taxon>Lophotrochozoa</taxon>
        <taxon>Mollusca</taxon>
        <taxon>Gastropoda</taxon>
        <taxon>Heterobranchia</taxon>
        <taxon>Euthyneura</taxon>
        <taxon>Panpulmonata</taxon>
        <taxon>Sacoglossa</taxon>
        <taxon>Placobranchoidea</taxon>
        <taxon>Plakobranchidae</taxon>
        <taxon>Plakobranchus</taxon>
    </lineage>
</organism>
<reference evidence="1 2" key="1">
    <citation type="journal article" date="2021" name="Elife">
        <title>Chloroplast acquisition without the gene transfer in kleptoplastic sea slugs, Plakobranchus ocellatus.</title>
        <authorList>
            <person name="Maeda T."/>
            <person name="Takahashi S."/>
            <person name="Yoshida T."/>
            <person name="Shimamura S."/>
            <person name="Takaki Y."/>
            <person name="Nagai Y."/>
            <person name="Toyoda A."/>
            <person name="Suzuki Y."/>
            <person name="Arimoto A."/>
            <person name="Ishii H."/>
            <person name="Satoh N."/>
            <person name="Nishiyama T."/>
            <person name="Hasebe M."/>
            <person name="Maruyama T."/>
            <person name="Minagawa J."/>
            <person name="Obokata J."/>
            <person name="Shigenobu S."/>
        </authorList>
    </citation>
    <scope>NUCLEOTIDE SEQUENCE [LARGE SCALE GENOMIC DNA]</scope>
</reference>
<name>A0AAV4D7T8_9GAST</name>
<protein>
    <submittedName>
        <fullName evidence="1">Uncharacterized protein</fullName>
    </submittedName>
</protein>
<dbReference type="EMBL" id="BLXT01007596">
    <property type="protein sequence ID" value="GFO40212.1"/>
    <property type="molecule type" value="Genomic_DNA"/>
</dbReference>
<comment type="caution">
    <text evidence="1">The sequence shown here is derived from an EMBL/GenBank/DDBJ whole genome shotgun (WGS) entry which is preliminary data.</text>
</comment>
<keyword evidence="2" id="KW-1185">Reference proteome</keyword>
<proteinExistence type="predicted"/>
<dbReference type="AlphaFoldDB" id="A0AAV4D7T8"/>
<evidence type="ECO:0000313" key="2">
    <source>
        <dbReference type="Proteomes" id="UP000735302"/>
    </source>
</evidence>
<gene>
    <name evidence="1" type="ORF">PoB_006671700</name>
</gene>
<accession>A0AAV4D7T8</accession>
<dbReference type="Proteomes" id="UP000735302">
    <property type="component" value="Unassembled WGS sequence"/>
</dbReference>
<sequence length="219" mass="24428">MRVEILLFHFGQQFVFLVRQQHNLHIRVTRTRHVFGRKVLGLDNPQGQGQALEVVVEAQLEGAQLVVHALHERPCCFLFHSVRVLHEHGSDRLDVLPHTGLAALAAATSAPTTPVFLRRRAALAVEARTLVRDRQMDKDGQLLGYLVGNSAVEIRVFGVCLHGIRVFGIRVFEVCLREIKVFGDSSIRVCLRGIKVFGDSSIRDSSALDSSVYVSCVRD</sequence>